<evidence type="ECO:0000256" key="1">
    <source>
        <dbReference type="ARBA" id="ARBA00004117"/>
    </source>
</evidence>
<evidence type="ECO:0000256" key="4">
    <source>
        <dbReference type="RuleBase" id="RU362116"/>
    </source>
</evidence>
<dbReference type="PANTHER" id="PTHR30435">
    <property type="entry name" value="FLAGELLAR PROTEIN"/>
    <property type="match status" value="1"/>
</dbReference>
<evidence type="ECO:0000259" key="5">
    <source>
        <dbReference type="Pfam" id="PF00460"/>
    </source>
</evidence>
<dbReference type="SUPFAM" id="SSF117143">
    <property type="entry name" value="Flagellar hook protein flgE"/>
    <property type="match status" value="1"/>
</dbReference>
<dbReference type="InterPro" id="IPR037925">
    <property type="entry name" value="FlgE/F/G-like"/>
</dbReference>
<keyword evidence="8" id="KW-0969">Cilium</keyword>
<comment type="function">
    <text evidence="4">A flexible structure which links the flagellar filament to the drive apparatus in the basal body.</text>
</comment>
<dbReference type="RefSeq" id="WP_380802094.1">
    <property type="nucleotide sequence ID" value="NZ_JBHSFZ010000003.1"/>
</dbReference>
<comment type="subcellular location">
    <subcellularLocation>
        <location evidence="1 4">Bacterial flagellum basal body</location>
    </subcellularLocation>
</comment>
<evidence type="ECO:0000259" key="6">
    <source>
        <dbReference type="Pfam" id="PF06429"/>
    </source>
</evidence>
<evidence type="ECO:0000313" key="9">
    <source>
        <dbReference type="Proteomes" id="UP001595957"/>
    </source>
</evidence>
<gene>
    <name evidence="8" type="ORF">ACFO3E_02090</name>
</gene>
<protein>
    <recommendedName>
        <fullName evidence="4">Flagellar hook protein FlgE</fullName>
    </recommendedName>
</protein>
<keyword evidence="3 4" id="KW-0975">Bacterial flagellum</keyword>
<proteinExistence type="inferred from homology"/>
<sequence length="282" mass="29256">MSFYISLSGLKAAQADLSTIANNVSNVNSTAFKKSNAVFGDIFAAAPMQTTTQVAGQGVRVQGISQQFTQGTIETTDKTLDLAITGEGFFTVKRVGDNQVSFTRNGAFSVDENRNVVDTTGAHLQVIPVNPATGIPTVTVNNSLTSASLVDLQVPTNWPAGGTTNQLTSVGVGQNGMITGVYADGSTVYLGATAIAAFNSQEGLRQGGDAHWTSTSASGTPMFGTGNSGLYGAVRSGALERSNVDITEELVSLISAQRNFQANSKAIEAANTLSTTIVNMRT</sequence>
<evidence type="ECO:0000256" key="2">
    <source>
        <dbReference type="ARBA" id="ARBA00009677"/>
    </source>
</evidence>
<organism evidence="8 9">
    <name type="scientific">Sphingobium tyrosinilyticum</name>
    <dbReference type="NCBI Taxonomy" id="2715436"/>
    <lineage>
        <taxon>Bacteria</taxon>
        <taxon>Pseudomonadati</taxon>
        <taxon>Pseudomonadota</taxon>
        <taxon>Alphaproteobacteria</taxon>
        <taxon>Sphingomonadales</taxon>
        <taxon>Sphingomonadaceae</taxon>
        <taxon>Sphingobium</taxon>
    </lineage>
</organism>
<keyword evidence="8" id="KW-0966">Cell projection</keyword>
<dbReference type="InterPro" id="IPR001444">
    <property type="entry name" value="Flag_bb_rod_N"/>
</dbReference>
<comment type="similarity">
    <text evidence="2 4">Belongs to the flagella basal body rod proteins family.</text>
</comment>
<dbReference type="Pfam" id="PF22692">
    <property type="entry name" value="LlgE_F_G_D1"/>
    <property type="match status" value="1"/>
</dbReference>
<evidence type="ECO:0000259" key="7">
    <source>
        <dbReference type="Pfam" id="PF22692"/>
    </source>
</evidence>
<keyword evidence="9" id="KW-1185">Reference proteome</keyword>
<name>A0ABV9EUY9_9SPHN</name>
<keyword evidence="8" id="KW-0282">Flagellum</keyword>
<feature type="domain" description="Flagellar basal body rod protein N-terminal" evidence="5">
    <location>
        <begin position="3"/>
        <end position="31"/>
    </location>
</feature>
<dbReference type="NCBIfam" id="TIGR03506">
    <property type="entry name" value="FlgEFG_subfam"/>
    <property type="match status" value="2"/>
</dbReference>
<dbReference type="InterPro" id="IPR010930">
    <property type="entry name" value="Flg_bb/hook_C_dom"/>
</dbReference>
<dbReference type="InterPro" id="IPR019776">
    <property type="entry name" value="Flagellar_basal_body_rod_CS"/>
</dbReference>
<evidence type="ECO:0000256" key="3">
    <source>
        <dbReference type="ARBA" id="ARBA00023143"/>
    </source>
</evidence>
<comment type="caution">
    <text evidence="8">The sequence shown here is derived from an EMBL/GenBank/DDBJ whole genome shotgun (WGS) entry which is preliminary data.</text>
</comment>
<dbReference type="PANTHER" id="PTHR30435:SF1">
    <property type="entry name" value="FLAGELLAR HOOK PROTEIN FLGE"/>
    <property type="match status" value="1"/>
</dbReference>
<dbReference type="InterPro" id="IPR020013">
    <property type="entry name" value="Flagellar_FlgE/F/G"/>
</dbReference>
<dbReference type="Pfam" id="PF00460">
    <property type="entry name" value="Flg_bb_rod"/>
    <property type="match status" value="1"/>
</dbReference>
<dbReference type="Pfam" id="PF06429">
    <property type="entry name" value="Flg_bbr_C"/>
    <property type="match status" value="1"/>
</dbReference>
<accession>A0ABV9EUY9</accession>
<feature type="domain" description="Flagellar hook protein FlgE/F/G-like D1" evidence="7">
    <location>
        <begin position="83"/>
        <end position="179"/>
    </location>
</feature>
<dbReference type="InterPro" id="IPR053967">
    <property type="entry name" value="LlgE_F_G-like_D1"/>
</dbReference>
<dbReference type="PROSITE" id="PS00588">
    <property type="entry name" value="FLAGELLA_BB_ROD"/>
    <property type="match status" value="1"/>
</dbReference>
<dbReference type="EMBL" id="JBHSFZ010000003">
    <property type="protein sequence ID" value="MFC4592988.1"/>
    <property type="molecule type" value="Genomic_DNA"/>
</dbReference>
<evidence type="ECO:0000313" key="8">
    <source>
        <dbReference type="EMBL" id="MFC4592988.1"/>
    </source>
</evidence>
<reference evidence="9" key="1">
    <citation type="journal article" date="2019" name="Int. J. Syst. Evol. Microbiol.">
        <title>The Global Catalogue of Microorganisms (GCM) 10K type strain sequencing project: providing services to taxonomists for standard genome sequencing and annotation.</title>
        <authorList>
            <consortium name="The Broad Institute Genomics Platform"/>
            <consortium name="The Broad Institute Genome Sequencing Center for Infectious Disease"/>
            <person name="Wu L."/>
            <person name="Ma J."/>
        </authorList>
    </citation>
    <scope>NUCLEOTIDE SEQUENCE [LARGE SCALE GENOMIC DNA]</scope>
    <source>
        <strain evidence="9">NBRC 103632</strain>
    </source>
</reference>
<dbReference type="Proteomes" id="UP001595957">
    <property type="component" value="Unassembled WGS sequence"/>
</dbReference>
<feature type="domain" description="Flagellar basal-body/hook protein C-terminal" evidence="6">
    <location>
        <begin position="235"/>
        <end position="280"/>
    </location>
</feature>